<dbReference type="Proteomes" id="UP000257109">
    <property type="component" value="Unassembled WGS sequence"/>
</dbReference>
<protein>
    <submittedName>
        <fullName evidence="1">Uncharacterized protein</fullName>
    </submittedName>
</protein>
<comment type="caution">
    <text evidence="1">The sequence shown here is derived from an EMBL/GenBank/DDBJ whole genome shotgun (WGS) entry which is preliminary data.</text>
</comment>
<keyword evidence="2" id="KW-1185">Reference proteome</keyword>
<sequence length="74" mass="8407">MKPVAFCSGALEVEESFSLVKKYGPFRSNTHSPKTQEHPPTAFALKHNRILVKWTRRNEASNLPTLSFVQSSYL</sequence>
<organism evidence="1 2">
    <name type="scientific">Mucuna pruriens</name>
    <name type="common">Velvet bean</name>
    <name type="synonym">Dolichos pruriens</name>
    <dbReference type="NCBI Taxonomy" id="157652"/>
    <lineage>
        <taxon>Eukaryota</taxon>
        <taxon>Viridiplantae</taxon>
        <taxon>Streptophyta</taxon>
        <taxon>Embryophyta</taxon>
        <taxon>Tracheophyta</taxon>
        <taxon>Spermatophyta</taxon>
        <taxon>Magnoliopsida</taxon>
        <taxon>eudicotyledons</taxon>
        <taxon>Gunneridae</taxon>
        <taxon>Pentapetalae</taxon>
        <taxon>rosids</taxon>
        <taxon>fabids</taxon>
        <taxon>Fabales</taxon>
        <taxon>Fabaceae</taxon>
        <taxon>Papilionoideae</taxon>
        <taxon>50 kb inversion clade</taxon>
        <taxon>NPAAA clade</taxon>
        <taxon>indigoferoid/millettioid clade</taxon>
        <taxon>Phaseoleae</taxon>
        <taxon>Mucuna</taxon>
    </lineage>
</organism>
<gene>
    <name evidence="1" type="ORF">CR513_24091</name>
</gene>
<dbReference type="AlphaFoldDB" id="A0A371GSU5"/>
<dbReference type="EMBL" id="QJKJ01004568">
    <property type="protein sequence ID" value="RDX93627.1"/>
    <property type="molecule type" value="Genomic_DNA"/>
</dbReference>
<name>A0A371GSU5_MUCPR</name>
<evidence type="ECO:0000313" key="2">
    <source>
        <dbReference type="Proteomes" id="UP000257109"/>
    </source>
</evidence>
<proteinExistence type="predicted"/>
<reference evidence="1" key="1">
    <citation type="submission" date="2018-05" db="EMBL/GenBank/DDBJ databases">
        <title>Draft genome of Mucuna pruriens seed.</title>
        <authorList>
            <person name="Nnadi N.E."/>
            <person name="Vos R."/>
            <person name="Hasami M.H."/>
            <person name="Devisetty U.K."/>
            <person name="Aguiy J.C."/>
        </authorList>
    </citation>
    <scope>NUCLEOTIDE SEQUENCE [LARGE SCALE GENOMIC DNA]</scope>
    <source>
        <strain evidence="1">JCA_2017</strain>
    </source>
</reference>
<feature type="non-terminal residue" evidence="1">
    <location>
        <position position="1"/>
    </location>
</feature>
<accession>A0A371GSU5</accession>
<evidence type="ECO:0000313" key="1">
    <source>
        <dbReference type="EMBL" id="RDX93627.1"/>
    </source>
</evidence>